<dbReference type="HOGENOM" id="CLU_3150965_0_0_10"/>
<reference evidence="1 2" key="1">
    <citation type="journal article" date="2002" name="Proc. Natl. Acad. Sci. U.S.A.">
        <title>The complete genome sequence of Chlorobium tepidum TLS, a photosynthetic, anaerobic, green-sulfur bacterium.</title>
        <authorList>
            <person name="Eisen J.A."/>
            <person name="Nelson K.E."/>
            <person name="Paulsen I.T."/>
            <person name="Heidelberg J.F."/>
            <person name="Wu M."/>
            <person name="Dodson R.J."/>
            <person name="Deboy R."/>
            <person name="Gwinn M.L."/>
            <person name="Nelson W.C."/>
            <person name="Haft D.H."/>
            <person name="Hickey E.K."/>
            <person name="Peterson J.D."/>
            <person name="Durkin A.S."/>
            <person name="Kolonay J.L."/>
            <person name="Yang F."/>
            <person name="Holt I."/>
            <person name="Umayam L.A."/>
            <person name="Mason T."/>
            <person name="Brenner M."/>
            <person name="Shea T.P."/>
            <person name="Parksey D."/>
            <person name="Nierman W.C."/>
            <person name="Feldblyum T.V."/>
            <person name="Hansen C.L."/>
            <person name="Craven M.B."/>
            <person name="Radune D."/>
            <person name="Vamathevan J."/>
            <person name="Khouri H."/>
            <person name="White O."/>
            <person name="Gruber T.M."/>
            <person name="Ketchum K.A."/>
            <person name="Venter J.C."/>
            <person name="Tettelin H."/>
            <person name="Bryant D.A."/>
            <person name="Fraser C.M."/>
        </authorList>
    </citation>
    <scope>NUCLEOTIDE SEQUENCE [LARGE SCALE GENOMIC DNA]</scope>
    <source>
        <strain evidence="2">ATCC 49652 / DSM 12025 / NBRC 103806 / TLS</strain>
    </source>
</reference>
<dbReference type="EMBL" id="AE006470">
    <property type="protein sequence ID" value="AAM73198.1"/>
    <property type="molecule type" value="Genomic_DNA"/>
</dbReference>
<dbReference type="AlphaFoldDB" id="Q8KB18"/>
<sequence length="48" mass="5801">MKRFDTNIAIHEKILLKKELFRQLRANSAYQRSNSFSFPGFFYNIVIF</sequence>
<dbReference type="STRING" id="194439.CT1980"/>
<dbReference type="KEGG" id="cte:CT1980"/>
<organism evidence="1 2">
    <name type="scientific">Chlorobaculum tepidum (strain ATCC 49652 / DSM 12025 / NBRC 103806 / TLS)</name>
    <name type="common">Chlorobium tepidum</name>
    <dbReference type="NCBI Taxonomy" id="194439"/>
    <lineage>
        <taxon>Bacteria</taxon>
        <taxon>Pseudomonadati</taxon>
        <taxon>Chlorobiota</taxon>
        <taxon>Chlorobiia</taxon>
        <taxon>Chlorobiales</taxon>
        <taxon>Chlorobiaceae</taxon>
        <taxon>Chlorobaculum</taxon>
    </lineage>
</organism>
<proteinExistence type="predicted"/>
<evidence type="ECO:0000313" key="1">
    <source>
        <dbReference type="EMBL" id="AAM73198.1"/>
    </source>
</evidence>
<accession>Q8KB18</accession>
<dbReference type="Proteomes" id="UP000001007">
    <property type="component" value="Chromosome"/>
</dbReference>
<name>Q8KB18_CHLTE</name>
<gene>
    <name evidence="1" type="ordered locus">CT1980</name>
</gene>
<protein>
    <submittedName>
        <fullName evidence="1">Uncharacterized protein</fullName>
    </submittedName>
</protein>
<evidence type="ECO:0000313" key="2">
    <source>
        <dbReference type="Proteomes" id="UP000001007"/>
    </source>
</evidence>
<keyword evidence="2" id="KW-1185">Reference proteome</keyword>
<dbReference type="EnsemblBacteria" id="AAM73198">
    <property type="protein sequence ID" value="AAM73198"/>
    <property type="gene ID" value="CT1980"/>
</dbReference>